<proteinExistence type="predicted"/>
<dbReference type="OrthoDB" id="7464821at2759"/>
<evidence type="ECO:0000313" key="1">
    <source>
        <dbReference type="EMBL" id="KAF5177318.1"/>
    </source>
</evidence>
<gene>
    <name evidence="1" type="ORF">FRX31_033095</name>
</gene>
<comment type="caution">
    <text evidence="1">The sequence shown here is derived from an EMBL/GenBank/DDBJ whole genome shotgun (WGS) entry which is preliminary data.</text>
</comment>
<organism evidence="1 2">
    <name type="scientific">Thalictrum thalictroides</name>
    <name type="common">Rue-anemone</name>
    <name type="synonym">Anemone thalictroides</name>
    <dbReference type="NCBI Taxonomy" id="46969"/>
    <lineage>
        <taxon>Eukaryota</taxon>
        <taxon>Viridiplantae</taxon>
        <taxon>Streptophyta</taxon>
        <taxon>Embryophyta</taxon>
        <taxon>Tracheophyta</taxon>
        <taxon>Spermatophyta</taxon>
        <taxon>Magnoliopsida</taxon>
        <taxon>Ranunculales</taxon>
        <taxon>Ranunculaceae</taxon>
        <taxon>Thalictroideae</taxon>
        <taxon>Thalictrum</taxon>
    </lineage>
</organism>
<dbReference type="Proteomes" id="UP000554482">
    <property type="component" value="Unassembled WGS sequence"/>
</dbReference>
<reference evidence="1 2" key="1">
    <citation type="submission" date="2020-06" db="EMBL/GenBank/DDBJ databases">
        <title>Transcriptomic and genomic resources for Thalictrum thalictroides and T. hernandezii: Facilitating candidate gene discovery in an emerging model plant lineage.</title>
        <authorList>
            <person name="Arias T."/>
            <person name="Riano-Pachon D.M."/>
            <person name="Di Stilio V.S."/>
        </authorList>
    </citation>
    <scope>NUCLEOTIDE SEQUENCE [LARGE SCALE GENOMIC DNA]</scope>
    <source>
        <strain evidence="2">cv. WT478/WT964</strain>
        <tissue evidence="1">Leaves</tissue>
    </source>
</reference>
<evidence type="ECO:0000313" key="2">
    <source>
        <dbReference type="Proteomes" id="UP000554482"/>
    </source>
</evidence>
<name>A0A7J6UY24_THATH</name>
<keyword evidence="2" id="KW-1185">Reference proteome</keyword>
<accession>A0A7J6UY24</accession>
<sequence>MSSELSLILFTNAKLSISFHKNYLFKHAQTICGLIPCVTIGRVCLKSPPSTIIIPPNLFLFPSKSCRLRSTSPLSSALWDFLPISQTESSRTFNGILNVECVVLSPVNSKETMPDDATIMTMLLLLLR</sequence>
<dbReference type="EMBL" id="JABWDY010041547">
    <property type="protein sequence ID" value="KAF5177318.1"/>
    <property type="molecule type" value="Genomic_DNA"/>
</dbReference>
<protein>
    <submittedName>
        <fullName evidence="1">Uncharacterized protein</fullName>
    </submittedName>
</protein>
<dbReference type="AlphaFoldDB" id="A0A7J6UY24"/>